<sequence>MEGWASETSDKAERITPLYYSPGAISTNPQKEVVEKDGESVGCFEESDSDAEMTSMLEEMQSLETVERRLQKIQEKEALRRKLEAKNGSKEKSDVDIDQLRQLPYLKSAVSKQIKKLKKKNTSSDVISLNRRNSRIVLLLMRRGLLQMFGFVPFFKKINGTHSLVFKGKMRIAQHICATCWIKDKKKLEHPECSTICPHSSFA</sequence>
<keyword evidence="3" id="KW-1185">Reference proteome</keyword>
<protein>
    <submittedName>
        <fullName evidence="2">Uncharacterized protein</fullName>
    </submittedName>
</protein>
<evidence type="ECO:0000313" key="3">
    <source>
        <dbReference type="Proteomes" id="UP001164746"/>
    </source>
</evidence>
<keyword evidence="1" id="KW-0175">Coiled coil</keyword>
<name>A0ABY7EJB3_MYAAR</name>
<accession>A0ABY7EJB3</accession>
<dbReference type="EMBL" id="CP111018">
    <property type="protein sequence ID" value="WAR09960.1"/>
    <property type="molecule type" value="Genomic_DNA"/>
</dbReference>
<gene>
    <name evidence="2" type="ORF">MAR_035036</name>
</gene>
<proteinExistence type="predicted"/>
<reference evidence="2" key="1">
    <citation type="submission" date="2022-11" db="EMBL/GenBank/DDBJ databases">
        <title>Centuries of genome instability and evolution in soft-shell clam transmissible cancer (bioRxiv).</title>
        <authorList>
            <person name="Hart S.F.M."/>
            <person name="Yonemitsu M.A."/>
            <person name="Giersch R.M."/>
            <person name="Beal B.F."/>
            <person name="Arriagada G."/>
            <person name="Davis B.W."/>
            <person name="Ostrander E.A."/>
            <person name="Goff S.P."/>
            <person name="Metzger M.J."/>
        </authorList>
    </citation>
    <scope>NUCLEOTIDE SEQUENCE</scope>
    <source>
        <strain evidence="2">MELC-2E11</strain>
        <tissue evidence="2">Siphon/mantle</tissue>
    </source>
</reference>
<organism evidence="2 3">
    <name type="scientific">Mya arenaria</name>
    <name type="common">Soft-shell clam</name>
    <dbReference type="NCBI Taxonomy" id="6604"/>
    <lineage>
        <taxon>Eukaryota</taxon>
        <taxon>Metazoa</taxon>
        <taxon>Spiralia</taxon>
        <taxon>Lophotrochozoa</taxon>
        <taxon>Mollusca</taxon>
        <taxon>Bivalvia</taxon>
        <taxon>Autobranchia</taxon>
        <taxon>Heteroconchia</taxon>
        <taxon>Euheterodonta</taxon>
        <taxon>Imparidentia</taxon>
        <taxon>Neoheterodontei</taxon>
        <taxon>Myida</taxon>
        <taxon>Myoidea</taxon>
        <taxon>Myidae</taxon>
        <taxon>Mya</taxon>
    </lineage>
</organism>
<evidence type="ECO:0000313" key="2">
    <source>
        <dbReference type="EMBL" id="WAR09960.1"/>
    </source>
</evidence>
<evidence type="ECO:0000256" key="1">
    <source>
        <dbReference type="SAM" id="Coils"/>
    </source>
</evidence>
<dbReference type="Proteomes" id="UP001164746">
    <property type="component" value="Chromosome 7"/>
</dbReference>
<feature type="coiled-coil region" evidence="1">
    <location>
        <begin position="56"/>
        <end position="93"/>
    </location>
</feature>